<evidence type="ECO:0000313" key="1">
    <source>
        <dbReference type="EMBL" id="KAJ7992539.1"/>
    </source>
</evidence>
<dbReference type="Proteomes" id="UP001157502">
    <property type="component" value="Chromosome 25"/>
</dbReference>
<organism evidence="1 2">
    <name type="scientific">Dallia pectoralis</name>
    <name type="common">Alaska blackfish</name>
    <dbReference type="NCBI Taxonomy" id="75939"/>
    <lineage>
        <taxon>Eukaryota</taxon>
        <taxon>Metazoa</taxon>
        <taxon>Chordata</taxon>
        <taxon>Craniata</taxon>
        <taxon>Vertebrata</taxon>
        <taxon>Euteleostomi</taxon>
        <taxon>Actinopterygii</taxon>
        <taxon>Neopterygii</taxon>
        <taxon>Teleostei</taxon>
        <taxon>Protacanthopterygii</taxon>
        <taxon>Esociformes</taxon>
        <taxon>Umbridae</taxon>
        <taxon>Dallia</taxon>
    </lineage>
</organism>
<gene>
    <name evidence="1" type="ORF">DPEC_G00279730</name>
</gene>
<comment type="caution">
    <text evidence="1">The sequence shown here is derived from an EMBL/GenBank/DDBJ whole genome shotgun (WGS) entry which is preliminary data.</text>
</comment>
<proteinExistence type="predicted"/>
<protein>
    <submittedName>
        <fullName evidence="1">Uncharacterized protein</fullName>
    </submittedName>
</protein>
<accession>A0ACC2FMC3</accession>
<name>A0ACC2FMC3_DALPE</name>
<keyword evidence="2" id="KW-1185">Reference proteome</keyword>
<sequence length="131" mass="14453">MRVLRDGVCPPLLVDRSALRSGVPLKPTLIVTVDLRASVLRPSPGAVIKRAPAQCRHGRVNLWLMEVCTVRAAGGINHRKLPLGLSVTPVDHLSSRPDGERERLCQEYKLSTGDWREKDSSQKHLGVNGMM</sequence>
<dbReference type="EMBL" id="CM055752">
    <property type="protein sequence ID" value="KAJ7992539.1"/>
    <property type="molecule type" value="Genomic_DNA"/>
</dbReference>
<evidence type="ECO:0000313" key="2">
    <source>
        <dbReference type="Proteomes" id="UP001157502"/>
    </source>
</evidence>
<reference evidence="1" key="1">
    <citation type="submission" date="2021-05" db="EMBL/GenBank/DDBJ databases">
        <authorList>
            <person name="Pan Q."/>
            <person name="Jouanno E."/>
            <person name="Zahm M."/>
            <person name="Klopp C."/>
            <person name="Cabau C."/>
            <person name="Louis A."/>
            <person name="Berthelot C."/>
            <person name="Parey E."/>
            <person name="Roest Crollius H."/>
            <person name="Montfort J."/>
            <person name="Robinson-Rechavi M."/>
            <person name="Bouchez O."/>
            <person name="Lampietro C."/>
            <person name="Lopez Roques C."/>
            <person name="Donnadieu C."/>
            <person name="Postlethwait J."/>
            <person name="Bobe J."/>
            <person name="Dillon D."/>
            <person name="Chandos A."/>
            <person name="von Hippel F."/>
            <person name="Guiguen Y."/>
        </authorList>
    </citation>
    <scope>NUCLEOTIDE SEQUENCE</scope>
    <source>
        <strain evidence="1">YG-Jan2019</strain>
    </source>
</reference>